<proteinExistence type="predicted"/>
<organism evidence="1 2">
    <name type="scientific">Auriscalpium vulgare</name>
    <dbReference type="NCBI Taxonomy" id="40419"/>
    <lineage>
        <taxon>Eukaryota</taxon>
        <taxon>Fungi</taxon>
        <taxon>Dikarya</taxon>
        <taxon>Basidiomycota</taxon>
        <taxon>Agaricomycotina</taxon>
        <taxon>Agaricomycetes</taxon>
        <taxon>Russulales</taxon>
        <taxon>Auriscalpiaceae</taxon>
        <taxon>Auriscalpium</taxon>
    </lineage>
</organism>
<feature type="non-terminal residue" evidence="1">
    <location>
        <position position="53"/>
    </location>
</feature>
<dbReference type="Proteomes" id="UP000814033">
    <property type="component" value="Unassembled WGS sequence"/>
</dbReference>
<name>A0ACB8R081_9AGAM</name>
<reference evidence="1" key="2">
    <citation type="journal article" date="2022" name="New Phytol.">
        <title>Evolutionary transition to the ectomycorrhizal habit in the genomes of a hyperdiverse lineage of mushroom-forming fungi.</title>
        <authorList>
            <person name="Looney B."/>
            <person name="Miyauchi S."/>
            <person name="Morin E."/>
            <person name="Drula E."/>
            <person name="Courty P.E."/>
            <person name="Kohler A."/>
            <person name="Kuo A."/>
            <person name="LaButti K."/>
            <person name="Pangilinan J."/>
            <person name="Lipzen A."/>
            <person name="Riley R."/>
            <person name="Andreopoulos W."/>
            <person name="He G."/>
            <person name="Johnson J."/>
            <person name="Nolan M."/>
            <person name="Tritt A."/>
            <person name="Barry K.W."/>
            <person name="Grigoriev I.V."/>
            <person name="Nagy L.G."/>
            <person name="Hibbett D."/>
            <person name="Henrissat B."/>
            <person name="Matheny P.B."/>
            <person name="Labbe J."/>
            <person name="Martin F.M."/>
        </authorList>
    </citation>
    <scope>NUCLEOTIDE SEQUENCE</scope>
    <source>
        <strain evidence="1">FP105234-sp</strain>
    </source>
</reference>
<reference evidence="1" key="1">
    <citation type="submission" date="2021-02" db="EMBL/GenBank/DDBJ databases">
        <authorList>
            <consortium name="DOE Joint Genome Institute"/>
            <person name="Ahrendt S."/>
            <person name="Looney B.P."/>
            <person name="Miyauchi S."/>
            <person name="Morin E."/>
            <person name="Drula E."/>
            <person name="Courty P.E."/>
            <person name="Chicoki N."/>
            <person name="Fauchery L."/>
            <person name="Kohler A."/>
            <person name="Kuo A."/>
            <person name="Labutti K."/>
            <person name="Pangilinan J."/>
            <person name="Lipzen A."/>
            <person name="Riley R."/>
            <person name="Andreopoulos W."/>
            <person name="He G."/>
            <person name="Johnson J."/>
            <person name="Barry K.W."/>
            <person name="Grigoriev I.V."/>
            <person name="Nagy L."/>
            <person name="Hibbett D."/>
            <person name="Henrissat B."/>
            <person name="Matheny P.B."/>
            <person name="Labbe J."/>
            <person name="Martin F."/>
        </authorList>
    </citation>
    <scope>NUCLEOTIDE SEQUENCE</scope>
    <source>
        <strain evidence="1">FP105234-sp</strain>
    </source>
</reference>
<comment type="caution">
    <text evidence="1">The sequence shown here is derived from an EMBL/GenBank/DDBJ whole genome shotgun (WGS) entry which is preliminary data.</text>
</comment>
<dbReference type="EMBL" id="MU276901">
    <property type="protein sequence ID" value="KAI0037504.1"/>
    <property type="molecule type" value="Genomic_DNA"/>
</dbReference>
<evidence type="ECO:0000313" key="2">
    <source>
        <dbReference type="Proteomes" id="UP000814033"/>
    </source>
</evidence>
<accession>A0ACB8R081</accession>
<protein>
    <submittedName>
        <fullName evidence="1">Uncharacterized protein</fullName>
    </submittedName>
</protein>
<sequence length="53" mass="5801">MDNRNTPVAAAPFDDPHTDIILQSSDGTLFHVHKVILSLASPVFSDMLRLAQP</sequence>
<keyword evidence="2" id="KW-1185">Reference proteome</keyword>
<evidence type="ECO:0000313" key="1">
    <source>
        <dbReference type="EMBL" id="KAI0037504.1"/>
    </source>
</evidence>
<gene>
    <name evidence="1" type="ORF">FA95DRAFT_1506898</name>
</gene>